<dbReference type="InterPro" id="IPR049704">
    <property type="entry name" value="Aminotrans_3_PPA_site"/>
</dbReference>
<comment type="caution">
    <text evidence="5">The sequence shown here is derived from an EMBL/GenBank/DDBJ whole genome shotgun (WGS) entry which is preliminary data.</text>
</comment>
<dbReference type="Proteomes" id="UP000471521">
    <property type="component" value="Unassembled WGS sequence"/>
</dbReference>
<feature type="compositionally biased region" description="Basic and acidic residues" evidence="4">
    <location>
        <begin position="1"/>
        <end position="22"/>
    </location>
</feature>
<keyword evidence="2 3" id="KW-0663">Pyridoxal phosphate</keyword>
<dbReference type="PANTHER" id="PTHR43094">
    <property type="entry name" value="AMINOTRANSFERASE"/>
    <property type="match status" value="1"/>
</dbReference>
<dbReference type="Gene3D" id="3.90.1150.10">
    <property type="entry name" value="Aspartate Aminotransferase, domain 1"/>
    <property type="match status" value="1"/>
</dbReference>
<dbReference type="AlphaFoldDB" id="A0A6B0SSU1"/>
<dbReference type="RefSeq" id="WP_159527489.1">
    <property type="nucleotide sequence ID" value="NZ_WUUU01000201.1"/>
</dbReference>
<evidence type="ECO:0000256" key="2">
    <source>
        <dbReference type="ARBA" id="ARBA00022898"/>
    </source>
</evidence>
<dbReference type="SUPFAM" id="SSF53383">
    <property type="entry name" value="PLP-dependent transferases"/>
    <property type="match status" value="1"/>
</dbReference>
<evidence type="ECO:0000313" key="5">
    <source>
        <dbReference type="EMBL" id="MXR22102.1"/>
    </source>
</evidence>
<dbReference type="InterPro" id="IPR015424">
    <property type="entry name" value="PyrdxlP-dep_Trfase"/>
</dbReference>
<dbReference type="PANTHER" id="PTHR43094:SF1">
    <property type="entry name" value="AMINOTRANSFERASE CLASS-III"/>
    <property type="match status" value="1"/>
</dbReference>
<dbReference type="InterPro" id="IPR015421">
    <property type="entry name" value="PyrdxlP-dep_Trfase_major"/>
</dbReference>
<keyword evidence="5" id="KW-0808">Transferase</keyword>
<accession>A0A6B0SSU1</accession>
<protein>
    <submittedName>
        <fullName evidence="5">Aminotransferase class III-fold pyridoxal phosphate-dependent enzyme</fullName>
    </submittedName>
</protein>
<dbReference type="PIRSF" id="PIRSF000521">
    <property type="entry name" value="Transaminase_4ab_Lys_Orn"/>
    <property type="match status" value="1"/>
</dbReference>
<dbReference type="EMBL" id="WUUU01000201">
    <property type="protein sequence ID" value="MXR22102.1"/>
    <property type="molecule type" value="Genomic_DNA"/>
</dbReference>
<dbReference type="GO" id="GO:0008483">
    <property type="term" value="F:transaminase activity"/>
    <property type="evidence" value="ECO:0007669"/>
    <property type="project" value="UniProtKB-KW"/>
</dbReference>
<dbReference type="InterPro" id="IPR015422">
    <property type="entry name" value="PyrdxlP-dep_Trfase_small"/>
</dbReference>
<organism evidence="5 6">
    <name type="scientific">Halobacterium bonnevillei</name>
    <dbReference type="NCBI Taxonomy" id="2692200"/>
    <lineage>
        <taxon>Archaea</taxon>
        <taxon>Methanobacteriati</taxon>
        <taxon>Methanobacteriota</taxon>
        <taxon>Stenosarchaea group</taxon>
        <taxon>Halobacteria</taxon>
        <taxon>Halobacteriales</taxon>
        <taxon>Halobacteriaceae</taxon>
        <taxon>Halobacterium</taxon>
    </lineage>
</organism>
<reference evidence="5 6" key="1">
    <citation type="submission" date="2019-12" db="EMBL/GenBank/DDBJ databases">
        <title>Isolation and characterization of three novel carbon monoxide-oxidizing members of Halobacteria from salione crusts and soils.</title>
        <authorList>
            <person name="Myers M.R."/>
            <person name="King G.M."/>
        </authorList>
    </citation>
    <scope>NUCLEOTIDE SEQUENCE [LARGE SCALE GENOMIC DNA]</scope>
    <source>
        <strain evidence="5 6">PCN9</strain>
    </source>
</reference>
<dbReference type="PROSITE" id="PS00600">
    <property type="entry name" value="AA_TRANSFER_CLASS_3"/>
    <property type="match status" value="1"/>
</dbReference>
<proteinExistence type="inferred from homology"/>
<name>A0A6B0SSU1_9EURY</name>
<evidence type="ECO:0000256" key="3">
    <source>
        <dbReference type="RuleBase" id="RU003560"/>
    </source>
</evidence>
<dbReference type="GO" id="GO:0030170">
    <property type="term" value="F:pyridoxal phosphate binding"/>
    <property type="evidence" value="ECO:0007669"/>
    <property type="project" value="InterPro"/>
</dbReference>
<dbReference type="OrthoDB" id="6534at2157"/>
<dbReference type="CDD" id="cd00610">
    <property type="entry name" value="OAT_like"/>
    <property type="match status" value="1"/>
</dbReference>
<dbReference type="Gene3D" id="3.40.640.10">
    <property type="entry name" value="Type I PLP-dependent aspartate aminotransferase-like (Major domain)"/>
    <property type="match status" value="1"/>
</dbReference>
<comment type="similarity">
    <text evidence="1 3">Belongs to the class-III pyridoxal-phosphate-dependent aminotransferase family.</text>
</comment>
<keyword evidence="6" id="KW-1185">Reference proteome</keyword>
<dbReference type="Pfam" id="PF00202">
    <property type="entry name" value="Aminotran_3"/>
    <property type="match status" value="1"/>
</dbReference>
<feature type="region of interest" description="Disordered" evidence="4">
    <location>
        <begin position="1"/>
        <end position="23"/>
    </location>
</feature>
<gene>
    <name evidence="5" type="ORF">GRX66_16445</name>
</gene>
<keyword evidence="5" id="KW-0032">Aminotransferase</keyword>
<sequence length="438" mass="46965">MVVSERSEQRPREITHWSDPHSETTSIVEGSGVYVYDDDGDEYLDFCSQLYCSNLGHDNDEVAAAIAEQVGTIPYVSSAKRSPVREELAGRLADISPGRLSDTFFSISGSEANEMAVHLAREYTNSSKVLTRWRSYHGGTYGAGSLTGDPSTRAALEQHAQTTGTARFLPPIPRAFGTDDPEELARLAADHLEFVIRNEGPDSIAAILTEPVAGTSGAFVGPADYFQRVRDICDEYDILLISDEVIAGFGRCGEWFGIETEDVVPDMITFAKGVTGAYVPLAGVIAPPEIGDMVAEEGMDLGQTFGGHPVGCAAGNAAIDAYADGVIENVQANEPVLRDGLADLEAEYDVVHDAHGRGFQWGVEFADPETGEPFHDPRTDDGDNPVDDLLGTCRENGVMFGAGRPTIQVVLSPPLIADADELRAGIDALADGIETVFY</sequence>
<evidence type="ECO:0000256" key="4">
    <source>
        <dbReference type="SAM" id="MobiDB-lite"/>
    </source>
</evidence>
<dbReference type="InterPro" id="IPR005814">
    <property type="entry name" value="Aminotrans_3"/>
</dbReference>
<evidence type="ECO:0000313" key="6">
    <source>
        <dbReference type="Proteomes" id="UP000471521"/>
    </source>
</evidence>
<evidence type="ECO:0000256" key="1">
    <source>
        <dbReference type="ARBA" id="ARBA00008954"/>
    </source>
</evidence>
<dbReference type="GO" id="GO:0005829">
    <property type="term" value="C:cytosol"/>
    <property type="evidence" value="ECO:0007669"/>
    <property type="project" value="TreeGrafter"/>
</dbReference>